<accession>A0A5B7E660</accession>
<proteinExistence type="predicted"/>
<organism evidence="2 3">
    <name type="scientific">Portunus trituberculatus</name>
    <name type="common">Swimming crab</name>
    <name type="synonym">Neptunus trituberculatus</name>
    <dbReference type="NCBI Taxonomy" id="210409"/>
    <lineage>
        <taxon>Eukaryota</taxon>
        <taxon>Metazoa</taxon>
        <taxon>Ecdysozoa</taxon>
        <taxon>Arthropoda</taxon>
        <taxon>Crustacea</taxon>
        <taxon>Multicrustacea</taxon>
        <taxon>Malacostraca</taxon>
        <taxon>Eumalacostraca</taxon>
        <taxon>Eucarida</taxon>
        <taxon>Decapoda</taxon>
        <taxon>Pleocyemata</taxon>
        <taxon>Brachyura</taxon>
        <taxon>Eubrachyura</taxon>
        <taxon>Portunoidea</taxon>
        <taxon>Portunidae</taxon>
        <taxon>Portuninae</taxon>
        <taxon>Portunus</taxon>
    </lineage>
</organism>
<evidence type="ECO:0000313" key="3">
    <source>
        <dbReference type="Proteomes" id="UP000324222"/>
    </source>
</evidence>
<comment type="caution">
    <text evidence="2">The sequence shown here is derived from an EMBL/GenBank/DDBJ whole genome shotgun (WGS) entry which is preliminary data.</text>
</comment>
<dbReference type="Proteomes" id="UP000324222">
    <property type="component" value="Unassembled WGS sequence"/>
</dbReference>
<sequence>MGKEEEEEVEGEQDDDHEEEEPAANHRCVFTSCDLNKGADLFWSLLTNTTTTTITTLQSLIYKTLTKVRVAFNYMGKSMMKKEHNHYDKT</sequence>
<dbReference type="AlphaFoldDB" id="A0A5B7E660"/>
<name>A0A5B7E660_PORTR</name>
<gene>
    <name evidence="2" type="ORF">E2C01_021884</name>
</gene>
<dbReference type="EMBL" id="VSRR010001948">
    <property type="protein sequence ID" value="MPC28673.1"/>
    <property type="molecule type" value="Genomic_DNA"/>
</dbReference>
<evidence type="ECO:0000256" key="1">
    <source>
        <dbReference type="SAM" id="MobiDB-lite"/>
    </source>
</evidence>
<feature type="region of interest" description="Disordered" evidence="1">
    <location>
        <begin position="1"/>
        <end position="25"/>
    </location>
</feature>
<evidence type="ECO:0000313" key="2">
    <source>
        <dbReference type="EMBL" id="MPC28673.1"/>
    </source>
</evidence>
<reference evidence="2 3" key="1">
    <citation type="submission" date="2019-05" db="EMBL/GenBank/DDBJ databases">
        <title>Another draft genome of Portunus trituberculatus and its Hox gene families provides insights of decapod evolution.</title>
        <authorList>
            <person name="Jeong J.-H."/>
            <person name="Song I."/>
            <person name="Kim S."/>
            <person name="Choi T."/>
            <person name="Kim D."/>
            <person name="Ryu S."/>
            <person name="Kim W."/>
        </authorList>
    </citation>
    <scope>NUCLEOTIDE SEQUENCE [LARGE SCALE GENOMIC DNA]</scope>
    <source>
        <tissue evidence="2">Muscle</tissue>
    </source>
</reference>
<keyword evidence="3" id="KW-1185">Reference proteome</keyword>
<protein>
    <submittedName>
        <fullName evidence="2">Uncharacterized protein</fullName>
    </submittedName>
</protein>
<feature type="compositionally biased region" description="Acidic residues" evidence="1">
    <location>
        <begin position="1"/>
        <end position="22"/>
    </location>
</feature>